<keyword evidence="3" id="KW-1185">Reference proteome</keyword>
<dbReference type="Proteomes" id="UP000000329">
    <property type="component" value="Chromosome"/>
</dbReference>
<feature type="region of interest" description="Disordered" evidence="1">
    <location>
        <begin position="1"/>
        <end position="22"/>
    </location>
</feature>
<dbReference type="GeneID" id="52091246"/>
<evidence type="ECO:0000256" key="1">
    <source>
        <dbReference type="SAM" id="MobiDB-lite"/>
    </source>
</evidence>
<evidence type="ECO:0008006" key="4">
    <source>
        <dbReference type="Google" id="ProtNLM"/>
    </source>
</evidence>
<dbReference type="RefSeq" id="WP_013236018.1">
    <property type="nucleotide sequence ID" value="NC_014323.1"/>
</dbReference>
<organism evidence="2 3">
    <name type="scientific">Herbaspirillum seropedicae (strain SmR1)</name>
    <dbReference type="NCBI Taxonomy" id="757424"/>
    <lineage>
        <taxon>Bacteria</taxon>
        <taxon>Pseudomonadati</taxon>
        <taxon>Pseudomonadota</taxon>
        <taxon>Betaproteobacteria</taxon>
        <taxon>Burkholderiales</taxon>
        <taxon>Oxalobacteraceae</taxon>
        <taxon>Herbaspirillum</taxon>
    </lineage>
</organism>
<name>D8ITC9_HERSS</name>
<sequence>MSVSDVSFCETGDAMGQSKQRKNAFKQEHPRCIFCGGERETTTEEHCPPRALFNHKHWPEGFVFPSCEPCNNGTSNDDAIVALLARMDPMNPERGADERIPGLMLNVHNQGNGFLLNMFNVSTRQARNAMRRLNMAPAPGQLRRHSGVVNVPARADDAVIVLARKLTKALFYRATGRPFPVDGDILFNWFTNATLLEHGEIPALMYAAQFRSESIPTVRSGINLANQFDCRISLSPDNNLLIVQALFGATFGFVTAASSTPRLLSDINARWIAQEEGSLFRSI</sequence>
<dbReference type="AlphaFoldDB" id="D8ITC9"/>
<dbReference type="KEGG" id="hse:Hsero_4089"/>
<evidence type="ECO:0000313" key="2">
    <source>
        <dbReference type="EMBL" id="ADJ65559.1"/>
    </source>
</evidence>
<dbReference type="STRING" id="757424.Hsero_4089"/>
<proteinExistence type="predicted"/>
<accession>D8ITC9</accession>
<dbReference type="EMBL" id="CP002039">
    <property type="protein sequence ID" value="ADJ65559.1"/>
    <property type="molecule type" value="Genomic_DNA"/>
</dbReference>
<protein>
    <recommendedName>
        <fullName evidence="4">HNH endonuclease</fullName>
    </recommendedName>
</protein>
<gene>
    <name evidence="2" type="ordered locus">Hsero_4089</name>
</gene>
<reference evidence="2 3" key="1">
    <citation type="submission" date="2010-04" db="EMBL/GenBank/DDBJ databases">
        <title>The genome of Herbaspirillum seropedicae SmR1, an endophytic, nitrogen-fixing, plant-growth promoting beta-Proteobacteria.</title>
        <authorList>
            <person name="Pedrosa F.O."/>
            <person name="Monteiro R.A."/>
            <person name="Wassem R."/>
            <person name="Cruz L.M."/>
            <person name="Ayub R.A."/>
            <person name="Colauto N.B."/>
            <person name="Fernandez M.A."/>
            <person name="Fungaro M.H.P."/>
            <person name="Grisard E.C."/>
            <person name="Hungria M."/>
            <person name="Madeira H.M.F."/>
            <person name="Nodari R.O."/>
            <person name="Osaku C.A."/>
            <person name="Petzl-Erler M.L."/>
            <person name="Terenzi H."/>
            <person name="Vieira L.G.E."/>
            <person name="Almeida M.I.M."/>
            <person name="Alves L.R."/>
            <person name="Arantes O.M.N."/>
            <person name="Balsanelli E."/>
            <person name="Barcellos F.G."/>
            <person name="Baura V.A."/>
            <person name="Binde D.R."/>
            <person name="Campo R.J."/>
            <person name="Chubatsu L.S."/>
            <person name="Chueire L.M.O."/>
            <person name="Ciferri R.R."/>
            <person name="Correa L.C."/>
            <person name="da Conceicao Silva J.L."/>
            <person name="Dabul A.N.G."/>
            <person name="Dambros B.P."/>
            <person name="Faoro H."/>
            <person name="Favetti A."/>
            <person name="Friedermann G."/>
            <person name="Furlaneto M.C."/>
            <person name="Gasques L.S."/>
            <person name="Gimenes C.C.T."/>
            <person name="Gioppo N.M.R."/>
            <person name="Glienke-Blanco C."/>
            <person name="Godoy L.P."/>
            <person name="Guerra M.P."/>
            <person name="Karp S."/>
            <person name="Kava-Cordeiro V."/>
            <person name="Margarido V.P."/>
            <person name="Mathioni S.M."/>
            <person name="Menck-Soares M.A."/>
            <person name="Murace N.K."/>
            <person name="Nicolas M.F."/>
            <person name="Oliveira C.E.C."/>
            <person name="Pagnan N.A.B."/>
            <person name="Pamphile J.A."/>
            <person name="Patussi E.V."/>
            <person name="Pereira L.F.P."/>
            <person name="Pereira-Ferrari L."/>
            <person name="Pinto F.G.S."/>
            <person name="Precoma C."/>
            <person name="Prioli A.J."/>
            <person name="Prioli S.M.A.P."/>
            <person name="Raittz R.T."/>
            <person name="Ramos H.J.O."/>
            <person name="Ribeiro E.M.S.F."/>
            <person name="Rigo L.U."/>
            <person name="Rocha C.L.M.S.C."/>
            <person name="Rocha S.N."/>
            <person name="Santos K."/>
            <person name="Satori D."/>
            <person name="Silva A.G."/>
            <person name="Simao R.C.G."/>
            <person name="Soares M.A.M."/>
            <person name="Souza E.M."/>
            <person name="Steffens M.B.R."/>
            <person name="Steindel M."/>
            <person name="Tadra-Sfeir M.Z."/>
            <person name="Takahashi E.K."/>
            <person name="Torres R.A."/>
            <person name="Valle J.S."/>
            <person name="Vernal J.I."/>
            <person name="Vilas-Boas L.A."/>
            <person name="Watanabe M.A.E."/>
            <person name="Weiss V.A."/>
            <person name="Yates M.A."/>
            <person name="Souza E.M."/>
        </authorList>
    </citation>
    <scope>NUCLEOTIDE SEQUENCE [LARGE SCALE GENOMIC DNA]</scope>
    <source>
        <strain evidence="2 3">SmR1</strain>
    </source>
</reference>
<dbReference type="HOGENOM" id="CLU_1064324_0_0_4"/>
<evidence type="ECO:0000313" key="3">
    <source>
        <dbReference type="Proteomes" id="UP000000329"/>
    </source>
</evidence>
<dbReference type="OrthoDB" id="9010840at2"/>
<dbReference type="eggNOG" id="COG1403">
    <property type="taxonomic scope" value="Bacteria"/>
</dbReference>